<dbReference type="AlphaFoldDB" id="A0A8J3BTF7"/>
<dbReference type="Proteomes" id="UP000662200">
    <property type="component" value="Unassembled WGS sequence"/>
</dbReference>
<keyword evidence="2" id="KW-1185">Reference proteome</keyword>
<dbReference type="RefSeq" id="WP_189114827.1">
    <property type="nucleotide sequence ID" value="NZ_BMQC01000009.1"/>
</dbReference>
<reference evidence="1" key="2">
    <citation type="submission" date="2020-09" db="EMBL/GenBank/DDBJ databases">
        <authorList>
            <person name="Sun Q."/>
            <person name="Ohkuma M."/>
        </authorList>
    </citation>
    <scope>NUCLEOTIDE SEQUENCE</scope>
    <source>
        <strain evidence="1">JCM 3091</strain>
    </source>
</reference>
<gene>
    <name evidence="1" type="ORF">GCM10010124_28770</name>
</gene>
<organism evidence="1 2">
    <name type="scientific">Pilimelia terevasa</name>
    <dbReference type="NCBI Taxonomy" id="53372"/>
    <lineage>
        <taxon>Bacteria</taxon>
        <taxon>Bacillati</taxon>
        <taxon>Actinomycetota</taxon>
        <taxon>Actinomycetes</taxon>
        <taxon>Micromonosporales</taxon>
        <taxon>Micromonosporaceae</taxon>
        <taxon>Pilimelia</taxon>
    </lineage>
</organism>
<protein>
    <submittedName>
        <fullName evidence="1">Uncharacterized protein</fullName>
    </submittedName>
</protein>
<dbReference type="EMBL" id="BMQC01000009">
    <property type="protein sequence ID" value="GGK34418.1"/>
    <property type="molecule type" value="Genomic_DNA"/>
</dbReference>
<sequence length="79" mass="8594">MLARGDALILRAHEYRDGSDTILVTVDVVGDVRQAQDGAWLVSVRATETTPTGRRTRFLQIDSAAVSTAKLRVGVVALW</sequence>
<reference evidence="1" key="1">
    <citation type="journal article" date="2014" name="Int. J. Syst. Evol. Microbiol.">
        <title>Complete genome sequence of Corynebacterium casei LMG S-19264T (=DSM 44701T), isolated from a smear-ripened cheese.</title>
        <authorList>
            <consortium name="US DOE Joint Genome Institute (JGI-PGF)"/>
            <person name="Walter F."/>
            <person name="Albersmeier A."/>
            <person name="Kalinowski J."/>
            <person name="Ruckert C."/>
        </authorList>
    </citation>
    <scope>NUCLEOTIDE SEQUENCE</scope>
    <source>
        <strain evidence="1">JCM 3091</strain>
    </source>
</reference>
<comment type="caution">
    <text evidence="1">The sequence shown here is derived from an EMBL/GenBank/DDBJ whole genome shotgun (WGS) entry which is preliminary data.</text>
</comment>
<name>A0A8J3BTF7_9ACTN</name>
<proteinExistence type="predicted"/>
<evidence type="ECO:0000313" key="1">
    <source>
        <dbReference type="EMBL" id="GGK34418.1"/>
    </source>
</evidence>
<accession>A0A8J3BTF7</accession>
<evidence type="ECO:0000313" key="2">
    <source>
        <dbReference type="Proteomes" id="UP000662200"/>
    </source>
</evidence>